<reference evidence="8 9" key="1">
    <citation type="submission" date="2017-03" db="EMBL/GenBank/DDBJ databases">
        <title>Genome sequencing of Shewanella japonica KCTC 22435.</title>
        <authorList>
            <person name="Kim K.M."/>
        </authorList>
    </citation>
    <scope>NUCLEOTIDE SEQUENCE [LARGE SCALE GENOMIC DNA]</scope>
    <source>
        <strain evidence="8 9">KCTC 22435</strain>
    </source>
</reference>
<keyword evidence="3 5" id="KW-0745">Spermidine biosynthesis</keyword>
<dbReference type="EMBL" id="CP020472">
    <property type="protein sequence ID" value="ARD22694.1"/>
    <property type="molecule type" value="Genomic_DNA"/>
</dbReference>
<comment type="similarity">
    <text evidence="1 5">Belongs to the spermidine/spermine synthase family.</text>
</comment>
<dbReference type="InterPro" id="IPR037163">
    <property type="entry name" value="Spermidine_synt_N_sf"/>
</dbReference>
<evidence type="ECO:0000256" key="2">
    <source>
        <dbReference type="ARBA" id="ARBA00022679"/>
    </source>
</evidence>
<feature type="binding site" evidence="5">
    <location>
        <begin position="159"/>
        <end position="162"/>
    </location>
    <ligand>
        <name>spermidine</name>
        <dbReference type="ChEBI" id="CHEBI:57834"/>
    </ligand>
</feature>
<dbReference type="InterPro" id="IPR035246">
    <property type="entry name" value="Spermidine_synt_N"/>
</dbReference>
<comment type="caution">
    <text evidence="5">Lacks conserved residue(s) required for the propagation of feature annotation.</text>
</comment>
<evidence type="ECO:0000313" key="8">
    <source>
        <dbReference type="EMBL" id="ARD22694.1"/>
    </source>
</evidence>
<evidence type="ECO:0000256" key="1">
    <source>
        <dbReference type="ARBA" id="ARBA00007867"/>
    </source>
</evidence>
<evidence type="ECO:0000256" key="5">
    <source>
        <dbReference type="HAMAP-Rule" id="MF_00198"/>
    </source>
</evidence>
<evidence type="ECO:0000256" key="4">
    <source>
        <dbReference type="ARBA" id="ARBA00023115"/>
    </source>
</evidence>
<dbReference type="Pfam" id="PF17284">
    <property type="entry name" value="Spermine_synt_N"/>
    <property type="match status" value="1"/>
</dbReference>
<comment type="function">
    <text evidence="5">Catalyzes the irreversible transfer of a propylamine group from the amino donor S-adenosylmethioninamine (decarboxy-AdoMet) to putrescine (1,4-diaminobutane) to yield spermidine.</text>
</comment>
<feature type="domain" description="PABS" evidence="7">
    <location>
        <begin position="7"/>
        <end position="239"/>
    </location>
</feature>
<dbReference type="Gene3D" id="2.30.140.10">
    <property type="entry name" value="Spermidine synthase, tetramerisation domain"/>
    <property type="match status" value="1"/>
</dbReference>
<protein>
    <recommendedName>
        <fullName evidence="5">Polyamine aminopropyltransferase</fullName>
    </recommendedName>
    <alternativeName>
        <fullName evidence="5">Putrescine aminopropyltransferase</fullName>
        <shortName evidence="5">PAPT</shortName>
    </alternativeName>
    <alternativeName>
        <fullName evidence="5">Spermidine synthase</fullName>
        <shortName evidence="5">SPDS</shortName>
        <shortName evidence="5">SPDSY</shortName>
        <ecNumber evidence="5">2.5.1.16</ecNumber>
    </alternativeName>
</protein>
<keyword evidence="2 5" id="KW-0808">Transferase</keyword>
<dbReference type="NCBIfam" id="NF037959">
    <property type="entry name" value="MFS_SpdSyn"/>
    <property type="match status" value="1"/>
</dbReference>
<dbReference type="Proteomes" id="UP000191820">
    <property type="component" value="Chromosome"/>
</dbReference>
<dbReference type="PANTHER" id="PTHR11558:SF11">
    <property type="entry name" value="SPERMIDINE SYNTHASE"/>
    <property type="match status" value="1"/>
</dbReference>
<accession>A0ABM6JN30</accession>
<comment type="pathway">
    <text evidence="5">Amine and polyamine biosynthesis; spermidine biosynthesis; spermidine from putrescine: step 1/1.</text>
</comment>
<feature type="binding site" evidence="5">
    <location>
        <position position="65"/>
    </location>
    <ligand>
        <name>spermidine</name>
        <dbReference type="ChEBI" id="CHEBI:57834"/>
    </ligand>
</feature>
<feature type="binding site" evidence="5">
    <location>
        <position position="109"/>
    </location>
    <ligand>
        <name>S-methyl-5'-thioadenosine</name>
        <dbReference type="ChEBI" id="CHEBI:17509"/>
    </ligand>
</feature>
<sequence length="292" mass="33077">MLNKSNIYYETLHPAYGQYFEVEHVLFEQKTEQWHLSIFENKHFGRVMALNGAIQTTEKDEFVYHEMMTHVPIIAHGDAKKVLIIGGGDGGMLRQVLKHKHVEQVTMVEIDANVVEMCKTYFPQHSQGAFDDDRVSLVIDDGMHFIEQCQQQFDVIISDCTDPIGPGEVLFSSAFYENCKRCLTEKGIFVAQNGVAFMQPEELQDTVRRLSPYVKDCWFYNAAVPTYIGGTMAFAWATDDVSARELDLTSLKQRFEKANISTQYYTPALHMASFALPAFVETAVKSAQSVTA</sequence>
<evidence type="ECO:0000256" key="6">
    <source>
        <dbReference type="PROSITE-ProRule" id="PRU00354"/>
    </source>
</evidence>
<dbReference type="InterPro" id="IPR029063">
    <property type="entry name" value="SAM-dependent_MTases_sf"/>
</dbReference>
<dbReference type="PANTHER" id="PTHR11558">
    <property type="entry name" value="SPERMIDINE/SPERMINE SYNTHASE"/>
    <property type="match status" value="1"/>
</dbReference>
<dbReference type="InterPro" id="IPR001045">
    <property type="entry name" value="Spermi_synthase"/>
</dbReference>
<dbReference type="NCBIfam" id="TIGR00417">
    <property type="entry name" value="speE"/>
    <property type="match status" value="1"/>
</dbReference>
<evidence type="ECO:0000256" key="3">
    <source>
        <dbReference type="ARBA" id="ARBA00023066"/>
    </source>
</evidence>
<dbReference type="Gene3D" id="3.40.50.150">
    <property type="entry name" value="Vaccinia Virus protein VP39"/>
    <property type="match status" value="1"/>
</dbReference>
<feature type="active site" description="Proton acceptor" evidence="5 6">
    <location>
        <position position="159"/>
    </location>
</feature>
<keyword evidence="9" id="KW-1185">Reference proteome</keyword>
<evidence type="ECO:0000259" key="7">
    <source>
        <dbReference type="PROSITE" id="PS51006"/>
    </source>
</evidence>
<dbReference type="PROSITE" id="PS51006">
    <property type="entry name" value="PABS_2"/>
    <property type="match status" value="1"/>
</dbReference>
<feature type="binding site" evidence="5">
    <location>
        <position position="89"/>
    </location>
    <ligand>
        <name>spermidine</name>
        <dbReference type="ChEBI" id="CHEBI:57834"/>
    </ligand>
</feature>
<organism evidence="8 9">
    <name type="scientific">Shewanella japonica</name>
    <dbReference type="NCBI Taxonomy" id="93973"/>
    <lineage>
        <taxon>Bacteria</taxon>
        <taxon>Pseudomonadati</taxon>
        <taxon>Pseudomonadota</taxon>
        <taxon>Gammaproteobacteria</taxon>
        <taxon>Alteromonadales</taxon>
        <taxon>Shewanellaceae</taxon>
        <taxon>Shewanella</taxon>
    </lineage>
</organism>
<dbReference type="CDD" id="cd02440">
    <property type="entry name" value="AdoMet_MTases"/>
    <property type="match status" value="1"/>
</dbReference>
<feature type="binding site" evidence="5">
    <location>
        <begin position="141"/>
        <end position="142"/>
    </location>
    <ligand>
        <name>S-methyl-5'-thioadenosine</name>
        <dbReference type="ChEBI" id="CHEBI:17509"/>
    </ligand>
</feature>
<dbReference type="SUPFAM" id="SSF53335">
    <property type="entry name" value="S-adenosyl-L-methionine-dependent methyltransferases"/>
    <property type="match status" value="1"/>
</dbReference>
<feature type="binding site" evidence="5">
    <location>
        <position position="166"/>
    </location>
    <ligand>
        <name>S-methyl-5'-thioadenosine</name>
        <dbReference type="ChEBI" id="CHEBI:17509"/>
    </ligand>
</feature>
<dbReference type="HAMAP" id="MF_00198">
    <property type="entry name" value="Spermidine_synth"/>
    <property type="match status" value="1"/>
</dbReference>
<dbReference type="NCBIfam" id="NF002010">
    <property type="entry name" value="PRK00811.1"/>
    <property type="match status" value="1"/>
</dbReference>
<dbReference type="RefSeq" id="WP_065107865.1">
    <property type="nucleotide sequence ID" value="NZ_CP020472.1"/>
</dbReference>
<gene>
    <name evidence="5" type="primary">speE</name>
    <name evidence="8" type="ORF">SJ2017_2404</name>
</gene>
<name>A0ABM6JN30_9GAMM</name>
<comment type="catalytic activity">
    <reaction evidence="5">
        <text>S-adenosyl 3-(methylsulfanyl)propylamine + putrescine = S-methyl-5'-thioadenosine + spermidine + H(+)</text>
        <dbReference type="Rhea" id="RHEA:12721"/>
        <dbReference type="ChEBI" id="CHEBI:15378"/>
        <dbReference type="ChEBI" id="CHEBI:17509"/>
        <dbReference type="ChEBI" id="CHEBI:57443"/>
        <dbReference type="ChEBI" id="CHEBI:57834"/>
        <dbReference type="ChEBI" id="CHEBI:326268"/>
        <dbReference type="EC" id="2.5.1.16"/>
    </reaction>
</comment>
<comment type="subunit">
    <text evidence="5">Homodimer or homotetramer.</text>
</comment>
<dbReference type="EC" id="2.5.1.16" evidence="5"/>
<keyword evidence="4 5" id="KW-0620">Polyamine biosynthesis</keyword>
<evidence type="ECO:0000313" key="9">
    <source>
        <dbReference type="Proteomes" id="UP000191820"/>
    </source>
</evidence>
<dbReference type="Pfam" id="PF01564">
    <property type="entry name" value="Spermine_synth"/>
    <property type="match status" value="1"/>
</dbReference>
<dbReference type="InterPro" id="IPR030374">
    <property type="entry name" value="PABS"/>
</dbReference>
<proteinExistence type="inferred from homology"/>